<keyword evidence="1" id="KW-0812">Transmembrane</keyword>
<keyword evidence="1" id="KW-0472">Membrane</keyword>
<name>A0A8S1MCI9_PARPR</name>
<comment type="caution">
    <text evidence="2">The sequence shown here is derived from an EMBL/GenBank/DDBJ whole genome shotgun (WGS) entry which is preliminary data.</text>
</comment>
<accession>A0A8S1MCI9</accession>
<protein>
    <submittedName>
        <fullName evidence="2">Uncharacterized protein</fullName>
    </submittedName>
</protein>
<organism evidence="2 3">
    <name type="scientific">Paramecium primaurelia</name>
    <dbReference type="NCBI Taxonomy" id="5886"/>
    <lineage>
        <taxon>Eukaryota</taxon>
        <taxon>Sar</taxon>
        <taxon>Alveolata</taxon>
        <taxon>Ciliophora</taxon>
        <taxon>Intramacronucleata</taxon>
        <taxon>Oligohymenophorea</taxon>
        <taxon>Peniculida</taxon>
        <taxon>Parameciidae</taxon>
        <taxon>Paramecium</taxon>
    </lineage>
</organism>
<sequence>MDQQDYHKIDPTIIEDPMLDDGYTRKFGAYKPKFHGTTPGYYPFECIDYFYVVLMTIFTWGICLPIWYGLIEAAKANSKQYAIVCAVVFVGFYVIQALATYYGGRMKKVIENQMIEDKLKEMQQKELEKQKLLAAI</sequence>
<dbReference type="AlphaFoldDB" id="A0A8S1MCI9"/>
<feature type="transmembrane region" description="Helical" evidence="1">
    <location>
        <begin position="80"/>
        <end position="104"/>
    </location>
</feature>
<keyword evidence="1" id="KW-1133">Transmembrane helix</keyword>
<evidence type="ECO:0000256" key="1">
    <source>
        <dbReference type="SAM" id="Phobius"/>
    </source>
</evidence>
<proteinExistence type="predicted"/>
<evidence type="ECO:0000313" key="3">
    <source>
        <dbReference type="Proteomes" id="UP000688137"/>
    </source>
</evidence>
<evidence type="ECO:0000313" key="2">
    <source>
        <dbReference type="EMBL" id="CAD8075901.1"/>
    </source>
</evidence>
<keyword evidence="3" id="KW-1185">Reference proteome</keyword>
<dbReference type="Proteomes" id="UP000688137">
    <property type="component" value="Unassembled WGS sequence"/>
</dbReference>
<dbReference type="EMBL" id="CAJJDM010000055">
    <property type="protein sequence ID" value="CAD8075901.1"/>
    <property type="molecule type" value="Genomic_DNA"/>
</dbReference>
<gene>
    <name evidence="2" type="ORF">PPRIM_AZ9-3.1.T0550132</name>
</gene>
<reference evidence="2" key="1">
    <citation type="submission" date="2021-01" db="EMBL/GenBank/DDBJ databases">
        <authorList>
            <consortium name="Genoscope - CEA"/>
            <person name="William W."/>
        </authorList>
    </citation>
    <scope>NUCLEOTIDE SEQUENCE</scope>
</reference>
<feature type="transmembrane region" description="Helical" evidence="1">
    <location>
        <begin position="49"/>
        <end position="68"/>
    </location>
</feature>
<dbReference type="OMA" id="IFTWGIC"/>